<dbReference type="InterPro" id="IPR009094">
    <property type="entry name" value="DiS-bond_isomerase_DsbC/G_N_sf"/>
</dbReference>
<name>A0A381NYQ4_9ZZZZ</name>
<keyword evidence="6" id="KW-0676">Redox-active center</keyword>
<dbReference type="EMBL" id="UINC01000658">
    <property type="protein sequence ID" value="SUZ59038.1"/>
    <property type="molecule type" value="Genomic_DNA"/>
</dbReference>
<evidence type="ECO:0000259" key="7">
    <source>
        <dbReference type="Pfam" id="PF10411"/>
    </source>
</evidence>
<dbReference type="PANTHER" id="PTHR35272:SF3">
    <property type="entry name" value="THIOL:DISULFIDE INTERCHANGE PROTEIN DSBC"/>
    <property type="match status" value="1"/>
</dbReference>
<keyword evidence="5" id="KW-1015">Disulfide bond</keyword>
<evidence type="ECO:0000256" key="2">
    <source>
        <dbReference type="ARBA" id="ARBA00009813"/>
    </source>
</evidence>
<dbReference type="InterPro" id="IPR012336">
    <property type="entry name" value="Thioredoxin-like_fold"/>
</dbReference>
<comment type="similarity">
    <text evidence="2">Belongs to the thioredoxin family. DsbC subfamily.</text>
</comment>
<evidence type="ECO:0000256" key="3">
    <source>
        <dbReference type="ARBA" id="ARBA00022729"/>
    </source>
</evidence>
<evidence type="ECO:0000313" key="9">
    <source>
        <dbReference type="EMBL" id="SUZ59038.1"/>
    </source>
</evidence>
<reference evidence="9" key="1">
    <citation type="submission" date="2018-05" db="EMBL/GenBank/DDBJ databases">
        <authorList>
            <person name="Lanie J.A."/>
            <person name="Ng W.-L."/>
            <person name="Kazmierczak K.M."/>
            <person name="Andrzejewski T.M."/>
            <person name="Davidsen T.M."/>
            <person name="Wayne K.J."/>
            <person name="Tettelin H."/>
            <person name="Glass J.I."/>
            <person name="Rusch D."/>
            <person name="Podicherti R."/>
            <person name="Tsui H.-C.T."/>
            <person name="Winkler M.E."/>
        </authorList>
    </citation>
    <scope>NUCLEOTIDE SEQUENCE</scope>
</reference>
<dbReference type="CDD" id="cd03020">
    <property type="entry name" value="DsbA_DsbC_DsbG"/>
    <property type="match status" value="1"/>
</dbReference>
<evidence type="ECO:0000256" key="4">
    <source>
        <dbReference type="ARBA" id="ARBA00022764"/>
    </source>
</evidence>
<dbReference type="Pfam" id="PF10411">
    <property type="entry name" value="DsbC_N"/>
    <property type="match status" value="1"/>
</dbReference>
<evidence type="ECO:0008006" key="10">
    <source>
        <dbReference type="Google" id="ProtNLM"/>
    </source>
</evidence>
<accession>A0A381NYQ4</accession>
<dbReference type="Pfam" id="PF13098">
    <property type="entry name" value="Thioredoxin_2"/>
    <property type="match status" value="1"/>
</dbReference>
<dbReference type="InterPro" id="IPR018950">
    <property type="entry name" value="DiS-bond_isomerase_DsbC/G_N"/>
</dbReference>
<evidence type="ECO:0000259" key="8">
    <source>
        <dbReference type="Pfam" id="PF13098"/>
    </source>
</evidence>
<feature type="domain" description="Disulphide bond isomerase DsbC/G N-terminal" evidence="7">
    <location>
        <begin position="16"/>
        <end position="84"/>
    </location>
</feature>
<sequence length="239" mass="27301">MYRVLFLFFIMLSNISHANKSDVIEQLRPYFPNISAEQLYESRLDGFYEVVISEPRLDVLFISHDGLYVIQGDVINLNTKSNLTINKINSLRKEIINTIAEKDKIVFKANNERYVVHVFTDVDCPYCARLHADMSMLNALGITVKYLASPLEQLHPQAQSSMEKIWCAEDRNQAIHNYKTQRILPKSVECENPVAQQLAIAKQLGVNGTPSIFFEDGTNIPGYQEPEILLQNIEQAHSQ</sequence>
<dbReference type="InterPro" id="IPR051470">
    <property type="entry name" value="Thiol:disulfide_interchange"/>
</dbReference>
<dbReference type="Gene3D" id="3.10.450.70">
    <property type="entry name" value="Disulphide bond isomerase, DsbC/G, N-terminal"/>
    <property type="match status" value="1"/>
</dbReference>
<evidence type="ECO:0000256" key="5">
    <source>
        <dbReference type="ARBA" id="ARBA00023157"/>
    </source>
</evidence>
<comment type="subcellular location">
    <subcellularLocation>
        <location evidence="1">Periplasm</location>
    </subcellularLocation>
</comment>
<dbReference type="InterPro" id="IPR036249">
    <property type="entry name" value="Thioredoxin-like_sf"/>
</dbReference>
<dbReference type="Gene3D" id="3.40.30.10">
    <property type="entry name" value="Glutaredoxin"/>
    <property type="match status" value="1"/>
</dbReference>
<dbReference type="PANTHER" id="PTHR35272">
    <property type="entry name" value="THIOL:DISULFIDE INTERCHANGE PROTEIN DSBC-RELATED"/>
    <property type="match status" value="1"/>
</dbReference>
<organism evidence="9">
    <name type="scientific">marine metagenome</name>
    <dbReference type="NCBI Taxonomy" id="408172"/>
    <lineage>
        <taxon>unclassified sequences</taxon>
        <taxon>metagenomes</taxon>
        <taxon>ecological metagenomes</taxon>
    </lineage>
</organism>
<keyword evidence="3" id="KW-0732">Signal</keyword>
<evidence type="ECO:0000256" key="6">
    <source>
        <dbReference type="ARBA" id="ARBA00023284"/>
    </source>
</evidence>
<proteinExistence type="inferred from homology"/>
<dbReference type="SUPFAM" id="SSF52833">
    <property type="entry name" value="Thioredoxin-like"/>
    <property type="match status" value="1"/>
</dbReference>
<gene>
    <name evidence="9" type="ORF">METZ01_LOCUS11892</name>
</gene>
<evidence type="ECO:0000256" key="1">
    <source>
        <dbReference type="ARBA" id="ARBA00004418"/>
    </source>
</evidence>
<dbReference type="AlphaFoldDB" id="A0A381NYQ4"/>
<keyword evidence="4" id="KW-0574">Periplasm</keyword>
<feature type="domain" description="Thioredoxin-like fold" evidence="8">
    <location>
        <begin position="109"/>
        <end position="231"/>
    </location>
</feature>
<dbReference type="InterPro" id="IPR033954">
    <property type="entry name" value="DiS-bond_Isoase_DsbC/G"/>
</dbReference>
<dbReference type="GO" id="GO:0042597">
    <property type="term" value="C:periplasmic space"/>
    <property type="evidence" value="ECO:0007669"/>
    <property type="project" value="UniProtKB-SubCell"/>
</dbReference>
<dbReference type="SUPFAM" id="SSF54423">
    <property type="entry name" value="DsbC/DsbG N-terminal domain-like"/>
    <property type="match status" value="1"/>
</dbReference>
<protein>
    <recommendedName>
        <fullName evidence="10">Thioredoxin domain-containing protein</fullName>
    </recommendedName>
</protein>